<dbReference type="InterPro" id="IPR040122">
    <property type="entry name" value="Importin_beta"/>
</dbReference>
<dbReference type="GO" id="GO:0005737">
    <property type="term" value="C:cytoplasm"/>
    <property type="evidence" value="ECO:0007669"/>
    <property type="project" value="UniProtKB-SubCell"/>
</dbReference>
<dbReference type="SUPFAM" id="SSF48371">
    <property type="entry name" value="ARM repeat"/>
    <property type="match status" value="1"/>
</dbReference>
<name>A0A4U5MNL7_POPAL</name>
<feature type="domain" description="Importin subunit beta-1/Transportin-1-like TPR repeats" evidence="6">
    <location>
        <begin position="236"/>
        <end position="432"/>
    </location>
</feature>
<sequence>MTRTTKPRYNNNNNSNYYCHRGQGGNDMFNNNRFSRTQQQQQPQQQDQSSSLMDIFNITAKAVREDEEPVALQAIEFWSSIGDEEINILEEYGGDFTGDSDIPCFYFIMQAPPALASMLLETLLKQEEAQDQDEGAWNIAMAGGTCLGLVARTMGDDIVQLVMQFIEDNITKPYWRYKEAASLCIWLDLGSCGYTDNYSSKLPINCHCATPEHEGRCQCSREGMRCPLFPYPGEDAGESRLRTAAHEMLNEVVRCSTDETAPMELQLVPVIMTELHNTLEGQKLPSDEREKQGELQGLLCGCLQVIIQKLGSSEPTKYVFIQYADHIVGLFLRVCACRSATVHEEAMLAIGALTSATGPDFAKYMPEFYKYLEMGLQNFEYQVCAVIVGVVGDICRALEDKILPYCDGIMTQLLKDLSSNQLHRSVKPMTLALNFMNAKTTTRSQLYQSSQMMASCNNREVLSAVGGPNTGDGDMFWWGSFYDGERGALLRRQR</sequence>
<dbReference type="PANTHER" id="PTHR10527">
    <property type="entry name" value="IMPORTIN BETA"/>
    <property type="match status" value="1"/>
</dbReference>
<evidence type="ECO:0000256" key="4">
    <source>
        <dbReference type="ARBA" id="ARBA00022737"/>
    </source>
</evidence>
<keyword evidence="3" id="KW-0963">Cytoplasm</keyword>
<evidence type="ECO:0000313" key="7">
    <source>
        <dbReference type="EMBL" id="TKR71219.1"/>
    </source>
</evidence>
<evidence type="ECO:0000256" key="1">
    <source>
        <dbReference type="ARBA" id="ARBA00004496"/>
    </source>
</evidence>
<dbReference type="GO" id="GO:0006606">
    <property type="term" value="P:protein import into nucleus"/>
    <property type="evidence" value="ECO:0007669"/>
    <property type="project" value="InterPro"/>
</dbReference>
<dbReference type="AlphaFoldDB" id="A0A4U5MNL7"/>
<evidence type="ECO:0000256" key="5">
    <source>
        <dbReference type="ARBA" id="ARBA00022927"/>
    </source>
</evidence>
<dbReference type="InterPro" id="IPR011989">
    <property type="entry name" value="ARM-like"/>
</dbReference>
<keyword evidence="5" id="KW-0653">Protein transport</keyword>
<keyword evidence="2" id="KW-0813">Transport</keyword>
<evidence type="ECO:0000256" key="3">
    <source>
        <dbReference type="ARBA" id="ARBA00022490"/>
    </source>
</evidence>
<dbReference type="Gene3D" id="1.25.10.10">
    <property type="entry name" value="Leucine-rich Repeat Variant"/>
    <property type="match status" value="2"/>
</dbReference>
<dbReference type="InterPro" id="IPR016024">
    <property type="entry name" value="ARM-type_fold"/>
</dbReference>
<comment type="caution">
    <text evidence="7">The sequence shown here is derived from an EMBL/GenBank/DDBJ whole genome shotgun (WGS) entry which is preliminary data.</text>
</comment>
<proteinExistence type="predicted"/>
<protein>
    <submittedName>
        <fullName evidence="7">Importin beta-2 family protein</fullName>
    </submittedName>
</protein>
<reference evidence="7" key="1">
    <citation type="submission" date="2018-10" db="EMBL/GenBank/DDBJ databases">
        <title>Population genomic analysis revealed the cold adaptation of white poplar.</title>
        <authorList>
            <person name="Liu Y.-J."/>
        </authorList>
    </citation>
    <scope>NUCLEOTIDE SEQUENCE [LARGE SCALE GENOMIC DNA]</scope>
    <source>
        <strain evidence="7">PAL-ZL1</strain>
    </source>
</reference>
<dbReference type="STRING" id="43335.A0A4U5MNL7"/>
<gene>
    <name evidence="7" type="ORF">D5086_0000303590</name>
</gene>
<dbReference type="Pfam" id="PF25574">
    <property type="entry name" value="TPR_IMB1"/>
    <property type="match status" value="1"/>
</dbReference>
<dbReference type="InterPro" id="IPR058584">
    <property type="entry name" value="IMB1_TNPO1-like_TPR"/>
</dbReference>
<dbReference type="EMBL" id="RCHU01001188">
    <property type="protein sequence ID" value="TKR71219.1"/>
    <property type="molecule type" value="Genomic_DNA"/>
</dbReference>
<organism evidence="7">
    <name type="scientific">Populus alba</name>
    <name type="common">White poplar</name>
    <dbReference type="NCBI Taxonomy" id="43335"/>
    <lineage>
        <taxon>Eukaryota</taxon>
        <taxon>Viridiplantae</taxon>
        <taxon>Streptophyta</taxon>
        <taxon>Embryophyta</taxon>
        <taxon>Tracheophyta</taxon>
        <taxon>Spermatophyta</taxon>
        <taxon>Magnoliopsida</taxon>
        <taxon>eudicotyledons</taxon>
        <taxon>Gunneridae</taxon>
        <taxon>Pentapetalae</taxon>
        <taxon>rosids</taxon>
        <taxon>fabids</taxon>
        <taxon>Malpighiales</taxon>
        <taxon>Salicaceae</taxon>
        <taxon>Saliceae</taxon>
        <taxon>Populus</taxon>
    </lineage>
</organism>
<accession>A0A4U5MNL7</accession>
<comment type="subcellular location">
    <subcellularLocation>
        <location evidence="1">Cytoplasm</location>
    </subcellularLocation>
</comment>
<evidence type="ECO:0000259" key="6">
    <source>
        <dbReference type="Pfam" id="PF25574"/>
    </source>
</evidence>
<evidence type="ECO:0000256" key="2">
    <source>
        <dbReference type="ARBA" id="ARBA00022448"/>
    </source>
</evidence>
<keyword evidence="4" id="KW-0677">Repeat</keyword>